<sequence length="134" mass="14932">MLLMVERLMSNLFSTLLKTSSNVPPSQIDTSLTAHAELKDKIQQINFVSMLNALSSTIHKRISCEIAYNALSGTDARRNNSITFQHAKKLFLGCKAGAHLSSFCFKLWRLSGLVASKPLNNLIKVMMDMARFVV</sequence>
<comment type="caution">
    <text evidence="2">The sequence shown here is derived from an EMBL/GenBank/DDBJ whole genome shotgun (WGS) entry which is preliminary data.</text>
</comment>
<reference evidence="2" key="1">
    <citation type="submission" date="2022-11" db="EMBL/GenBank/DDBJ databases">
        <authorList>
            <person name="Hyden B.L."/>
            <person name="Feng K."/>
            <person name="Yates T."/>
            <person name="Jawdy S."/>
            <person name="Smart L.B."/>
            <person name="Muchero W."/>
        </authorList>
    </citation>
    <scope>NUCLEOTIDE SEQUENCE</scope>
    <source>
        <tissue evidence="2">Shoot tip</tissue>
    </source>
</reference>
<reference evidence="2" key="2">
    <citation type="journal article" date="2023" name="Int. J. Mol. Sci.">
        <title>De Novo Assembly and Annotation of 11 Diverse Shrub Willow (Salix) Genomes Reveals Novel Gene Organization in Sex-Linked Regions.</title>
        <authorList>
            <person name="Hyden B."/>
            <person name="Feng K."/>
            <person name="Yates T.B."/>
            <person name="Jawdy S."/>
            <person name="Cereghino C."/>
            <person name="Smart L.B."/>
            <person name="Muchero W."/>
        </authorList>
    </citation>
    <scope>NUCLEOTIDE SEQUENCE</scope>
    <source>
        <tissue evidence="2">Shoot tip</tissue>
    </source>
</reference>
<proteinExistence type="predicted"/>
<protein>
    <recommendedName>
        <fullName evidence="1">Sieve element occlusion N-terminal domain-containing protein</fullName>
    </recommendedName>
</protein>
<keyword evidence="3" id="KW-1185">Reference proteome</keyword>
<name>A0A9Q0X0K3_9ROSI</name>
<dbReference type="EMBL" id="JAPFFM010000001">
    <property type="protein sequence ID" value="KAJ6777002.1"/>
    <property type="molecule type" value="Genomic_DNA"/>
</dbReference>
<evidence type="ECO:0000313" key="3">
    <source>
        <dbReference type="Proteomes" id="UP001151752"/>
    </source>
</evidence>
<dbReference type="Proteomes" id="UP001151752">
    <property type="component" value="Chromosome 16"/>
</dbReference>
<dbReference type="InterPro" id="IPR027942">
    <property type="entry name" value="SEO_N"/>
</dbReference>
<evidence type="ECO:0000313" key="2">
    <source>
        <dbReference type="EMBL" id="KAJ6777002.1"/>
    </source>
</evidence>
<dbReference type="AlphaFoldDB" id="A0A9Q0X0K3"/>
<feature type="domain" description="Sieve element occlusion N-terminal" evidence="1">
    <location>
        <begin position="13"/>
        <end position="79"/>
    </location>
</feature>
<accession>A0A9Q0X0K3</accession>
<organism evidence="2 3">
    <name type="scientific">Salix koriyanagi</name>
    <dbReference type="NCBI Taxonomy" id="2511006"/>
    <lineage>
        <taxon>Eukaryota</taxon>
        <taxon>Viridiplantae</taxon>
        <taxon>Streptophyta</taxon>
        <taxon>Embryophyta</taxon>
        <taxon>Tracheophyta</taxon>
        <taxon>Spermatophyta</taxon>
        <taxon>Magnoliopsida</taxon>
        <taxon>eudicotyledons</taxon>
        <taxon>Gunneridae</taxon>
        <taxon>Pentapetalae</taxon>
        <taxon>rosids</taxon>
        <taxon>fabids</taxon>
        <taxon>Malpighiales</taxon>
        <taxon>Salicaceae</taxon>
        <taxon>Saliceae</taxon>
        <taxon>Salix</taxon>
    </lineage>
</organism>
<dbReference type="Pfam" id="PF14576">
    <property type="entry name" value="SEO_N"/>
    <property type="match status" value="1"/>
</dbReference>
<evidence type="ECO:0000259" key="1">
    <source>
        <dbReference type="Pfam" id="PF14576"/>
    </source>
</evidence>
<gene>
    <name evidence="2" type="ORF">OIU74_001058</name>
</gene>